<dbReference type="GO" id="GO:0003700">
    <property type="term" value="F:DNA-binding transcription factor activity"/>
    <property type="evidence" value="ECO:0007669"/>
    <property type="project" value="TreeGrafter"/>
</dbReference>
<evidence type="ECO:0000256" key="4">
    <source>
        <dbReference type="PROSITE-ProRule" id="PRU00335"/>
    </source>
</evidence>
<comment type="caution">
    <text evidence="6">The sequence shown here is derived from an EMBL/GenBank/DDBJ whole genome shotgun (WGS) entry which is preliminary data.</text>
</comment>
<feature type="domain" description="HTH tetR-type" evidence="5">
    <location>
        <begin position="23"/>
        <end position="83"/>
    </location>
</feature>
<dbReference type="InterPro" id="IPR001647">
    <property type="entry name" value="HTH_TetR"/>
</dbReference>
<keyword evidence="3" id="KW-0804">Transcription</keyword>
<dbReference type="PROSITE" id="PS50977">
    <property type="entry name" value="HTH_TETR_2"/>
    <property type="match status" value="1"/>
</dbReference>
<keyword evidence="1" id="KW-0805">Transcription regulation</keyword>
<accession>A0A2N6VPJ6</accession>
<dbReference type="PANTHER" id="PTHR30055:SF234">
    <property type="entry name" value="HTH-TYPE TRANSCRIPTIONAL REGULATOR BETI"/>
    <property type="match status" value="1"/>
</dbReference>
<dbReference type="PANTHER" id="PTHR30055">
    <property type="entry name" value="HTH-TYPE TRANSCRIPTIONAL REGULATOR RUTR"/>
    <property type="match status" value="1"/>
</dbReference>
<dbReference type="InterPro" id="IPR009057">
    <property type="entry name" value="Homeodomain-like_sf"/>
</dbReference>
<evidence type="ECO:0000256" key="2">
    <source>
        <dbReference type="ARBA" id="ARBA00023125"/>
    </source>
</evidence>
<protein>
    <submittedName>
        <fullName evidence="6">TetR/AcrR family transcriptional regulator</fullName>
    </submittedName>
</protein>
<dbReference type="SUPFAM" id="SSF46689">
    <property type="entry name" value="Homeodomain-like"/>
    <property type="match status" value="1"/>
</dbReference>
<reference evidence="6 7" key="1">
    <citation type="submission" date="2017-09" db="EMBL/GenBank/DDBJ databases">
        <title>Bacterial strain isolated from the female urinary microbiota.</title>
        <authorList>
            <person name="Thomas-White K."/>
            <person name="Kumar N."/>
            <person name="Forster S."/>
            <person name="Putonti C."/>
            <person name="Lawley T."/>
            <person name="Wolfe A.J."/>
        </authorList>
    </citation>
    <scope>NUCLEOTIDE SEQUENCE [LARGE SCALE GENOMIC DNA]</scope>
    <source>
        <strain evidence="6 7">UMB1301</strain>
    </source>
</reference>
<evidence type="ECO:0000259" key="5">
    <source>
        <dbReference type="PROSITE" id="PS50977"/>
    </source>
</evidence>
<evidence type="ECO:0000256" key="1">
    <source>
        <dbReference type="ARBA" id="ARBA00023015"/>
    </source>
</evidence>
<organism evidence="6 7">
    <name type="scientific">Brevibacterium paucivorans</name>
    <dbReference type="NCBI Taxonomy" id="170994"/>
    <lineage>
        <taxon>Bacteria</taxon>
        <taxon>Bacillati</taxon>
        <taxon>Actinomycetota</taxon>
        <taxon>Actinomycetes</taxon>
        <taxon>Micrococcales</taxon>
        <taxon>Brevibacteriaceae</taxon>
        <taxon>Brevibacterium</taxon>
    </lineage>
</organism>
<dbReference type="InterPro" id="IPR050109">
    <property type="entry name" value="HTH-type_TetR-like_transc_reg"/>
</dbReference>
<evidence type="ECO:0000313" key="6">
    <source>
        <dbReference type="EMBL" id="PMD06060.1"/>
    </source>
</evidence>
<proteinExistence type="predicted"/>
<evidence type="ECO:0000313" key="7">
    <source>
        <dbReference type="Proteomes" id="UP000235598"/>
    </source>
</evidence>
<name>A0A2N6VPJ6_9MICO</name>
<sequence length="218" mass="24156">MSAVRNGARMTELTVGRRVQNKRDKRERIFRAAHELFTERGFDGVTTQEISERADVATGTLFRYAASKSELLLMVFNEEFRSALEHGEAVARKTEGISAQVQELIAPIMALAIKREPDSTVYQRELIFGSDEQPHRAESIALMARVESCIGDLLERAAQTRKISISDKALRAASATIFGALTLAIARLSARTHNPEDSIEDLNLQVEQIVTGTLELAT</sequence>
<gene>
    <name evidence="6" type="ORF">CJ199_01270</name>
</gene>
<evidence type="ECO:0000256" key="3">
    <source>
        <dbReference type="ARBA" id="ARBA00023163"/>
    </source>
</evidence>
<dbReference type="EMBL" id="PNHK01000001">
    <property type="protein sequence ID" value="PMD06060.1"/>
    <property type="molecule type" value="Genomic_DNA"/>
</dbReference>
<dbReference type="AlphaFoldDB" id="A0A2N6VPJ6"/>
<dbReference type="OrthoDB" id="4546168at2"/>
<dbReference type="GO" id="GO:0000976">
    <property type="term" value="F:transcription cis-regulatory region binding"/>
    <property type="evidence" value="ECO:0007669"/>
    <property type="project" value="TreeGrafter"/>
</dbReference>
<dbReference type="Pfam" id="PF00440">
    <property type="entry name" value="TetR_N"/>
    <property type="match status" value="1"/>
</dbReference>
<dbReference type="PRINTS" id="PR00455">
    <property type="entry name" value="HTHTETR"/>
</dbReference>
<keyword evidence="2 4" id="KW-0238">DNA-binding</keyword>
<feature type="DNA-binding region" description="H-T-H motif" evidence="4">
    <location>
        <begin position="46"/>
        <end position="65"/>
    </location>
</feature>
<dbReference type="Proteomes" id="UP000235598">
    <property type="component" value="Unassembled WGS sequence"/>
</dbReference>
<dbReference type="Gene3D" id="1.10.357.10">
    <property type="entry name" value="Tetracycline Repressor, domain 2"/>
    <property type="match status" value="1"/>
</dbReference>